<sequence length="46" mass="5102">MSPKISPRMAHLPFDLLNLSSPLRRETLPKHHVSTPMLDGGDFSSS</sequence>
<proteinExistence type="predicted"/>
<accession>A0A0K2U2E9</accession>
<protein>
    <submittedName>
        <fullName evidence="2">Uncharacterized protein</fullName>
    </submittedName>
</protein>
<organism evidence="2">
    <name type="scientific">Lepeophtheirus salmonis</name>
    <name type="common">Salmon louse</name>
    <name type="synonym">Caligus salmonis</name>
    <dbReference type="NCBI Taxonomy" id="72036"/>
    <lineage>
        <taxon>Eukaryota</taxon>
        <taxon>Metazoa</taxon>
        <taxon>Ecdysozoa</taxon>
        <taxon>Arthropoda</taxon>
        <taxon>Crustacea</taxon>
        <taxon>Multicrustacea</taxon>
        <taxon>Hexanauplia</taxon>
        <taxon>Copepoda</taxon>
        <taxon>Siphonostomatoida</taxon>
        <taxon>Caligidae</taxon>
        <taxon>Lepeophtheirus</taxon>
    </lineage>
</organism>
<evidence type="ECO:0000256" key="1">
    <source>
        <dbReference type="SAM" id="MobiDB-lite"/>
    </source>
</evidence>
<name>A0A0K2U2E9_LEPSM</name>
<feature type="region of interest" description="Disordered" evidence="1">
    <location>
        <begin position="25"/>
        <end position="46"/>
    </location>
</feature>
<dbReference type="EMBL" id="HACA01015108">
    <property type="protein sequence ID" value="CDW32469.1"/>
    <property type="molecule type" value="Transcribed_RNA"/>
</dbReference>
<evidence type="ECO:0000313" key="2">
    <source>
        <dbReference type="EMBL" id="CDW32469.1"/>
    </source>
</evidence>
<reference evidence="2" key="1">
    <citation type="submission" date="2014-05" db="EMBL/GenBank/DDBJ databases">
        <authorList>
            <person name="Chronopoulou M."/>
        </authorList>
    </citation>
    <scope>NUCLEOTIDE SEQUENCE</scope>
    <source>
        <tissue evidence="2">Whole organism</tissue>
    </source>
</reference>
<dbReference type="AlphaFoldDB" id="A0A0K2U2E9"/>